<organism evidence="3 4">
    <name type="scientific">Heterodera trifolii</name>
    <dbReference type="NCBI Taxonomy" id="157864"/>
    <lineage>
        <taxon>Eukaryota</taxon>
        <taxon>Metazoa</taxon>
        <taxon>Ecdysozoa</taxon>
        <taxon>Nematoda</taxon>
        <taxon>Chromadorea</taxon>
        <taxon>Rhabditida</taxon>
        <taxon>Tylenchina</taxon>
        <taxon>Tylenchomorpha</taxon>
        <taxon>Tylenchoidea</taxon>
        <taxon>Heteroderidae</taxon>
        <taxon>Heteroderinae</taxon>
        <taxon>Heterodera</taxon>
    </lineage>
</organism>
<feature type="domain" description="Maestro/Maestro-like HEAT-repeats" evidence="2">
    <location>
        <begin position="357"/>
        <end position="619"/>
    </location>
</feature>
<gene>
    <name evidence="3" type="ORF">niasHT_016651</name>
</gene>
<feature type="region of interest" description="Disordered" evidence="1">
    <location>
        <begin position="320"/>
        <end position="345"/>
    </location>
</feature>
<evidence type="ECO:0000313" key="4">
    <source>
        <dbReference type="Proteomes" id="UP001620626"/>
    </source>
</evidence>
<dbReference type="InterPro" id="IPR055406">
    <property type="entry name" value="HEAT_Maestro"/>
</dbReference>
<proteinExistence type="predicted"/>
<dbReference type="SUPFAM" id="SSF48371">
    <property type="entry name" value="ARM repeat"/>
    <property type="match status" value="1"/>
</dbReference>
<dbReference type="Gene3D" id="1.25.10.10">
    <property type="entry name" value="Leucine-rich Repeat Variant"/>
    <property type="match status" value="1"/>
</dbReference>
<accession>A0ABD2KUB1</accession>
<evidence type="ECO:0000259" key="2">
    <source>
        <dbReference type="Pfam" id="PF23227"/>
    </source>
</evidence>
<sequence length="673" mass="75199">MIIFYFFYLVRIRAGGSSRKVVAIRTRPFLPLWSGPILSFVTTSAAAAFHPKLWSSEAGCPSLSQRVTELNQGNSRRMDTFSIRNPPLFVAKGEPEDAFFFGCLAAPCGTRNTQASQKHACRLVPERDRPPFGNGNGGKGASSASALPKSTTTHVNWPTISEQQRHSFIIADCSKFCCYCCGFNDSVLRPQRFKAALRCNRRPKKAAEVPRRAVPKQLKFLPHCLCSHRPLVVTAELTSLTTVPANLISAALKAFAGAHRRRHRCGADEHGAGVDQHFEPATVFTQAIASFARAFLDFRPHFVGSLMAIEATRLEAGPHLSSEAERISATRRSFRTDHKSPHENGPIQSRFVRQFCFQALEKALRDPNLTVRKLAIHGIGHTDHLRGADRAELLAHFRAAFNRCRFGGFGRPWHIQDQLACEAIAALDRLVAVSEPSLLVRVLPQLLLKVRPCFEKENAALRASAFSLFAGLGATVGNCETFRESLQNNMMSIVLHLNDEEDKVQRCFVPAPALLNSEHATALVEHELADGKVPSNYADFLRQFGMILPLSFPDRLNTYALDCNNYFRSQSTKIRQNAAMLIGFMLTALTPELRGTLSKDLIFSDLSSLLRDPDEDVRVSDGVRHRFALRFRMIWWPQKTKIQKRERQPSHNENCLERTGSPLTSLCPVQNDF</sequence>
<evidence type="ECO:0000256" key="1">
    <source>
        <dbReference type="SAM" id="MobiDB-lite"/>
    </source>
</evidence>
<dbReference type="PANTHER" id="PTHR23120:SF0">
    <property type="entry name" value="MAESTRO HEAT-LIKE REPEAT FAMILY MEMBER 1"/>
    <property type="match status" value="1"/>
</dbReference>
<dbReference type="InterPro" id="IPR045206">
    <property type="entry name" value="Maestro_heat-like_prot"/>
</dbReference>
<evidence type="ECO:0000313" key="3">
    <source>
        <dbReference type="EMBL" id="KAL3106529.1"/>
    </source>
</evidence>
<dbReference type="InterPro" id="IPR016024">
    <property type="entry name" value="ARM-type_fold"/>
</dbReference>
<feature type="compositionally biased region" description="Basic and acidic residues" evidence="1">
    <location>
        <begin position="322"/>
        <end position="342"/>
    </location>
</feature>
<dbReference type="InterPro" id="IPR011989">
    <property type="entry name" value="ARM-like"/>
</dbReference>
<name>A0ABD2KUB1_9BILA</name>
<reference evidence="3 4" key="1">
    <citation type="submission" date="2024-10" db="EMBL/GenBank/DDBJ databases">
        <authorList>
            <person name="Kim D."/>
        </authorList>
    </citation>
    <scope>NUCLEOTIDE SEQUENCE [LARGE SCALE GENOMIC DNA]</scope>
    <source>
        <strain evidence="3">BH-2024</strain>
    </source>
</reference>
<dbReference type="Pfam" id="PF23227">
    <property type="entry name" value="HEAT_MROH2B_C"/>
    <property type="match status" value="1"/>
</dbReference>
<dbReference type="AlphaFoldDB" id="A0ABD2KUB1"/>
<dbReference type="PANTHER" id="PTHR23120">
    <property type="entry name" value="MAESTRO-RELATED HEAT DOMAIN-CONTAINING"/>
    <property type="match status" value="1"/>
</dbReference>
<comment type="caution">
    <text evidence="3">The sequence shown here is derived from an EMBL/GenBank/DDBJ whole genome shotgun (WGS) entry which is preliminary data.</text>
</comment>
<dbReference type="EMBL" id="JBICBT010000646">
    <property type="protein sequence ID" value="KAL3106529.1"/>
    <property type="molecule type" value="Genomic_DNA"/>
</dbReference>
<protein>
    <recommendedName>
        <fullName evidence="2">Maestro/Maestro-like HEAT-repeats domain-containing protein</fullName>
    </recommendedName>
</protein>
<keyword evidence="4" id="KW-1185">Reference proteome</keyword>
<dbReference type="Proteomes" id="UP001620626">
    <property type="component" value="Unassembled WGS sequence"/>
</dbReference>
<feature type="region of interest" description="Disordered" evidence="1">
    <location>
        <begin position="127"/>
        <end position="149"/>
    </location>
</feature>